<dbReference type="InterPro" id="IPR005467">
    <property type="entry name" value="His_kinase_dom"/>
</dbReference>
<keyword evidence="12" id="KW-1185">Reference proteome</keyword>
<dbReference type="InterPro" id="IPR003594">
    <property type="entry name" value="HATPase_dom"/>
</dbReference>
<dbReference type="EMBL" id="QVTD01000006">
    <property type="protein sequence ID" value="RFU63460.1"/>
    <property type="molecule type" value="Genomic_DNA"/>
</dbReference>
<evidence type="ECO:0000256" key="5">
    <source>
        <dbReference type="ARBA" id="ARBA00022741"/>
    </source>
</evidence>
<feature type="transmembrane region" description="Helical" evidence="9">
    <location>
        <begin position="168"/>
        <end position="189"/>
    </location>
</feature>
<dbReference type="EC" id="2.7.13.3" evidence="2"/>
<dbReference type="Gene3D" id="3.30.565.10">
    <property type="entry name" value="Histidine kinase-like ATPase, C-terminal domain"/>
    <property type="match status" value="1"/>
</dbReference>
<feature type="transmembrane region" description="Helical" evidence="9">
    <location>
        <begin position="70"/>
        <end position="91"/>
    </location>
</feature>
<dbReference type="SUPFAM" id="SSF55874">
    <property type="entry name" value="ATPase domain of HSP90 chaperone/DNA topoisomerase II/histidine kinase"/>
    <property type="match status" value="1"/>
</dbReference>
<dbReference type="InterPro" id="IPR036097">
    <property type="entry name" value="HisK_dim/P_sf"/>
</dbReference>
<keyword evidence="9" id="KW-0472">Membrane</keyword>
<dbReference type="PROSITE" id="PS50109">
    <property type="entry name" value="HIS_KIN"/>
    <property type="match status" value="1"/>
</dbReference>
<organism evidence="11 12">
    <name type="scientific">Peribacillus glennii</name>
    <dbReference type="NCBI Taxonomy" id="2303991"/>
    <lineage>
        <taxon>Bacteria</taxon>
        <taxon>Bacillati</taxon>
        <taxon>Bacillota</taxon>
        <taxon>Bacilli</taxon>
        <taxon>Bacillales</taxon>
        <taxon>Bacillaceae</taxon>
        <taxon>Peribacillus</taxon>
    </lineage>
</organism>
<evidence type="ECO:0000256" key="4">
    <source>
        <dbReference type="ARBA" id="ARBA00022679"/>
    </source>
</evidence>
<evidence type="ECO:0000259" key="10">
    <source>
        <dbReference type="PROSITE" id="PS50109"/>
    </source>
</evidence>
<evidence type="ECO:0000313" key="11">
    <source>
        <dbReference type="EMBL" id="RFU63460.1"/>
    </source>
</evidence>
<keyword evidence="6" id="KW-0418">Kinase</keyword>
<keyword evidence="8" id="KW-0902">Two-component regulatory system</keyword>
<sequence>MLNVENVLLHFLLIVLPVFLYHGFFGSLNYFPNNRQNQFRKFLLLSISAILSMVFPLASIGQISYDFRSLIIIFTFLYLGRNYAFLLILVTSTFRFLLGGESLLLSFIFLPFFYTVPFIFSFLWNKFSKRQKYLCAVLIGTANVAVFYLILFIFQAKVGDHGFIPDNSIPSFLLGGLLYVAILFIIIFYEEYMEENTLMRIQILNSEKMNVVSELAASVAHEVRNPLTVVKGFIQLIVKDDKSANQDYMKLVLSELSRAESIISDFLNLARKNTERRETFLISSLVKDVMNVMKSYSNMNGVNLFFSLEADGELHGDINKLKQVFYNLIKNAVESINHPGGEVSILVLKKGEDAVIEIIDNGIGMSQSQLEKIGEPFYTRKETGTGLGVMVTKSIIESHNGSITYESSPGEGTKAIITLPFHKSETN</sequence>
<evidence type="ECO:0000256" key="6">
    <source>
        <dbReference type="ARBA" id="ARBA00022777"/>
    </source>
</evidence>
<accession>A0A372LC26</accession>
<evidence type="ECO:0000256" key="1">
    <source>
        <dbReference type="ARBA" id="ARBA00000085"/>
    </source>
</evidence>
<proteinExistence type="predicted"/>
<keyword evidence="9" id="KW-0812">Transmembrane</keyword>
<dbReference type="InterPro" id="IPR036890">
    <property type="entry name" value="HATPase_C_sf"/>
</dbReference>
<feature type="domain" description="Histidine kinase" evidence="10">
    <location>
        <begin position="218"/>
        <end position="423"/>
    </location>
</feature>
<dbReference type="GO" id="GO:0000155">
    <property type="term" value="F:phosphorelay sensor kinase activity"/>
    <property type="evidence" value="ECO:0007669"/>
    <property type="project" value="InterPro"/>
</dbReference>
<feature type="transmembrane region" description="Helical" evidence="9">
    <location>
        <begin position="103"/>
        <end position="124"/>
    </location>
</feature>
<dbReference type="InterPro" id="IPR004358">
    <property type="entry name" value="Sig_transdc_His_kin-like_C"/>
</dbReference>
<dbReference type="Pfam" id="PF00512">
    <property type="entry name" value="HisKA"/>
    <property type="match status" value="1"/>
</dbReference>
<evidence type="ECO:0000256" key="8">
    <source>
        <dbReference type="ARBA" id="ARBA00023012"/>
    </source>
</evidence>
<dbReference type="CDD" id="cd00082">
    <property type="entry name" value="HisKA"/>
    <property type="match status" value="1"/>
</dbReference>
<dbReference type="GO" id="GO:0005524">
    <property type="term" value="F:ATP binding"/>
    <property type="evidence" value="ECO:0007669"/>
    <property type="project" value="UniProtKB-KW"/>
</dbReference>
<dbReference type="Pfam" id="PF02518">
    <property type="entry name" value="HATPase_c"/>
    <property type="match status" value="1"/>
</dbReference>
<dbReference type="SUPFAM" id="SSF47384">
    <property type="entry name" value="Homodimeric domain of signal transducing histidine kinase"/>
    <property type="match status" value="1"/>
</dbReference>
<keyword evidence="5" id="KW-0547">Nucleotide-binding</keyword>
<dbReference type="PRINTS" id="PR00344">
    <property type="entry name" value="BCTRLSENSOR"/>
</dbReference>
<reference evidence="11 12" key="1">
    <citation type="submission" date="2018-08" db="EMBL/GenBank/DDBJ databases">
        <title>Bacillus chawlae sp. nov., Bacillus glennii sp. nov., and Bacillus saganii sp. nov. Isolated from the Vehicle Assembly Building at Kennedy Space Center where the Viking Spacecraft were Assembled.</title>
        <authorList>
            <person name="Seuylemezian A."/>
            <person name="Vaishampayan P."/>
        </authorList>
    </citation>
    <scope>NUCLEOTIDE SEQUENCE [LARGE SCALE GENOMIC DNA]</scope>
    <source>
        <strain evidence="11 12">V44-8</strain>
    </source>
</reference>
<dbReference type="SMART" id="SM00387">
    <property type="entry name" value="HATPase_c"/>
    <property type="match status" value="1"/>
</dbReference>
<protein>
    <recommendedName>
        <fullName evidence="2">histidine kinase</fullName>
        <ecNumber evidence="2">2.7.13.3</ecNumber>
    </recommendedName>
</protein>
<keyword evidence="4" id="KW-0808">Transferase</keyword>
<dbReference type="PANTHER" id="PTHR43065">
    <property type="entry name" value="SENSOR HISTIDINE KINASE"/>
    <property type="match status" value="1"/>
</dbReference>
<dbReference type="Gene3D" id="1.10.287.130">
    <property type="match status" value="1"/>
</dbReference>
<evidence type="ECO:0000313" key="12">
    <source>
        <dbReference type="Proteomes" id="UP000262939"/>
    </source>
</evidence>
<evidence type="ECO:0000256" key="3">
    <source>
        <dbReference type="ARBA" id="ARBA00022553"/>
    </source>
</evidence>
<evidence type="ECO:0000256" key="9">
    <source>
        <dbReference type="SAM" id="Phobius"/>
    </source>
</evidence>
<dbReference type="PANTHER" id="PTHR43065:SF53">
    <property type="entry name" value="SPORULATION KINASE B"/>
    <property type="match status" value="1"/>
</dbReference>
<keyword evidence="3" id="KW-0597">Phosphoprotein</keyword>
<dbReference type="CDD" id="cd00075">
    <property type="entry name" value="HATPase"/>
    <property type="match status" value="1"/>
</dbReference>
<comment type="caution">
    <text evidence="11">The sequence shown here is derived from an EMBL/GenBank/DDBJ whole genome shotgun (WGS) entry which is preliminary data.</text>
</comment>
<evidence type="ECO:0000256" key="2">
    <source>
        <dbReference type="ARBA" id="ARBA00012438"/>
    </source>
</evidence>
<keyword evidence="9" id="KW-1133">Transmembrane helix</keyword>
<feature type="transmembrane region" description="Helical" evidence="9">
    <location>
        <begin position="133"/>
        <end position="156"/>
    </location>
</feature>
<keyword evidence="7" id="KW-0067">ATP-binding</keyword>
<evidence type="ECO:0000256" key="7">
    <source>
        <dbReference type="ARBA" id="ARBA00022840"/>
    </source>
</evidence>
<dbReference type="SMART" id="SM00388">
    <property type="entry name" value="HisKA"/>
    <property type="match status" value="1"/>
</dbReference>
<gene>
    <name evidence="11" type="ORF">D0466_12065</name>
</gene>
<feature type="transmembrane region" description="Helical" evidence="9">
    <location>
        <begin position="42"/>
        <end position="63"/>
    </location>
</feature>
<dbReference type="InterPro" id="IPR003661">
    <property type="entry name" value="HisK_dim/P_dom"/>
</dbReference>
<dbReference type="AlphaFoldDB" id="A0A372LC26"/>
<dbReference type="Proteomes" id="UP000262939">
    <property type="component" value="Unassembled WGS sequence"/>
</dbReference>
<name>A0A372LC26_9BACI</name>
<feature type="transmembrane region" description="Helical" evidence="9">
    <location>
        <begin position="7"/>
        <end position="30"/>
    </location>
</feature>
<comment type="catalytic activity">
    <reaction evidence="1">
        <text>ATP + protein L-histidine = ADP + protein N-phospho-L-histidine.</text>
        <dbReference type="EC" id="2.7.13.3"/>
    </reaction>
</comment>